<gene>
    <name evidence="1" type="ORF">IW261DRAFT_1307215</name>
</gene>
<name>A0AA39P579_9AGAR</name>
<dbReference type="AlphaFoldDB" id="A0AA39P579"/>
<evidence type="ECO:0000313" key="2">
    <source>
        <dbReference type="Proteomes" id="UP001175227"/>
    </source>
</evidence>
<organism evidence="1 2">
    <name type="scientific">Armillaria novae-zelandiae</name>
    <dbReference type="NCBI Taxonomy" id="153914"/>
    <lineage>
        <taxon>Eukaryota</taxon>
        <taxon>Fungi</taxon>
        <taxon>Dikarya</taxon>
        <taxon>Basidiomycota</taxon>
        <taxon>Agaricomycotina</taxon>
        <taxon>Agaricomycetes</taxon>
        <taxon>Agaricomycetidae</taxon>
        <taxon>Agaricales</taxon>
        <taxon>Marasmiineae</taxon>
        <taxon>Physalacriaceae</taxon>
        <taxon>Armillaria</taxon>
    </lineage>
</organism>
<comment type="caution">
    <text evidence="1">The sequence shown here is derived from an EMBL/GenBank/DDBJ whole genome shotgun (WGS) entry which is preliminary data.</text>
</comment>
<feature type="non-terminal residue" evidence="1">
    <location>
        <position position="237"/>
    </location>
</feature>
<reference evidence="1" key="1">
    <citation type="submission" date="2023-06" db="EMBL/GenBank/DDBJ databases">
        <authorList>
            <consortium name="Lawrence Berkeley National Laboratory"/>
            <person name="Ahrendt S."/>
            <person name="Sahu N."/>
            <person name="Indic B."/>
            <person name="Wong-Bajracharya J."/>
            <person name="Merenyi Z."/>
            <person name="Ke H.-M."/>
            <person name="Monk M."/>
            <person name="Kocsube S."/>
            <person name="Drula E."/>
            <person name="Lipzen A."/>
            <person name="Balint B."/>
            <person name="Henrissat B."/>
            <person name="Andreopoulos B."/>
            <person name="Martin F.M."/>
            <person name="Harder C.B."/>
            <person name="Rigling D."/>
            <person name="Ford K.L."/>
            <person name="Foster G.D."/>
            <person name="Pangilinan J."/>
            <person name="Papanicolaou A."/>
            <person name="Barry K."/>
            <person name="LaButti K."/>
            <person name="Viragh M."/>
            <person name="Koriabine M."/>
            <person name="Yan M."/>
            <person name="Riley R."/>
            <person name="Champramary S."/>
            <person name="Plett K.L."/>
            <person name="Tsai I.J."/>
            <person name="Slot J."/>
            <person name="Sipos G."/>
            <person name="Plett J."/>
            <person name="Nagy L.G."/>
            <person name="Grigoriev I.V."/>
        </authorList>
    </citation>
    <scope>NUCLEOTIDE SEQUENCE</scope>
    <source>
        <strain evidence="1">ICMP 16352</strain>
    </source>
</reference>
<sequence length="237" mass="27045">MIIWLVSSLSPQQVRDRLVAEDSIFHAKLVDYLKSVHKGDYFNGTQEEVVFNMRHVESLKPAHVDHTEVLPEAPPPHCDMGNGCNGCSEEGTTSSWWNGYRRIVDMLVNKCNVHKCKSNACEDSMLKHNTNAKGCLDNRWKCCKARFPRKLYKEMSVDKDTGHINLIKKEAWINMFVPLITYIFRCNMVMRLAVGTYVTSLCSGTAIKAVLIYVMDYITKPGLKTHVVFNCIHAIFQ</sequence>
<keyword evidence="2" id="KW-1185">Reference proteome</keyword>
<proteinExistence type="predicted"/>
<evidence type="ECO:0000313" key="1">
    <source>
        <dbReference type="EMBL" id="KAK0477531.1"/>
    </source>
</evidence>
<protein>
    <submittedName>
        <fullName evidence="1">Uncharacterized protein</fullName>
    </submittedName>
</protein>
<dbReference type="Proteomes" id="UP001175227">
    <property type="component" value="Unassembled WGS sequence"/>
</dbReference>
<accession>A0AA39P579</accession>
<dbReference type="EMBL" id="JAUEPR010000016">
    <property type="protein sequence ID" value="KAK0477531.1"/>
    <property type="molecule type" value="Genomic_DNA"/>
</dbReference>